<reference evidence="2" key="1">
    <citation type="submission" date="2023-06" db="EMBL/GenBank/DDBJ databases">
        <title>Phylogenetic Diversity of Rhizobium strains.</title>
        <authorList>
            <person name="Moura F.T."/>
            <person name="Helene L.C.F."/>
            <person name="Hungria M."/>
        </authorList>
    </citation>
    <scope>NUCLEOTIDE SEQUENCE</scope>
    <source>
        <strain evidence="2">CCGE524</strain>
    </source>
</reference>
<accession>A0ABT7KR53</accession>
<feature type="chain" id="PRO_5047373905" evidence="1">
    <location>
        <begin position="25"/>
        <end position="140"/>
    </location>
</feature>
<dbReference type="InterPro" id="IPR035437">
    <property type="entry name" value="SNase_OB-fold_sf"/>
</dbReference>
<keyword evidence="3" id="KW-1185">Reference proteome</keyword>
<dbReference type="EMBL" id="JARFYN010000058">
    <property type="protein sequence ID" value="MDL2409763.1"/>
    <property type="molecule type" value="Genomic_DNA"/>
</dbReference>
<keyword evidence="1" id="KW-0732">Signal</keyword>
<evidence type="ECO:0000313" key="2">
    <source>
        <dbReference type="EMBL" id="MDL2409763.1"/>
    </source>
</evidence>
<feature type="signal peptide" evidence="1">
    <location>
        <begin position="1"/>
        <end position="24"/>
    </location>
</feature>
<protein>
    <submittedName>
        <fullName evidence="2">Nuclease</fullName>
    </submittedName>
</protein>
<organism evidence="2 3">
    <name type="scientific">Rhizobium calliandrae</name>
    <dbReference type="NCBI Taxonomy" id="1312182"/>
    <lineage>
        <taxon>Bacteria</taxon>
        <taxon>Pseudomonadati</taxon>
        <taxon>Pseudomonadota</taxon>
        <taxon>Alphaproteobacteria</taxon>
        <taxon>Hyphomicrobiales</taxon>
        <taxon>Rhizobiaceae</taxon>
        <taxon>Rhizobium/Agrobacterium group</taxon>
        <taxon>Rhizobium</taxon>
    </lineage>
</organism>
<gene>
    <name evidence="2" type="ORF">PY650_29910</name>
</gene>
<dbReference type="Proteomes" id="UP001172630">
    <property type="component" value="Unassembled WGS sequence"/>
</dbReference>
<proteinExistence type="predicted"/>
<comment type="caution">
    <text evidence="2">The sequence shown here is derived from an EMBL/GenBank/DDBJ whole genome shotgun (WGS) entry which is preliminary data.</text>
</comment>
<name>A0ABT7KR53_9HYPH</name>
<sequence length="140" mass="14790">MRLARIFAAAVALGAVGYAAKAQADPCEGQLPTQPGVRFAGIVRYVGDGDSLCIGRTTDPKEWIEVRLSDFNATELHDAGGSAAKAALERLALRHEAVCTSQRGHSGRVISFDRVIARCEIRSRSIGDLLRAAGLAEGGN</sequence>
<dbReference type="SUPFAM" id="SSF50199">
    <property type="entry name" value="Staphylococcal nuclease"/>
    <property type="match status" value="1"/>
</dbReference>
<dbReference type="RefSeq" id="WP_285883405.1">
    <property type="nucleotide sequence ID" value="NZ_JARFYN010000058.1"/>
</dbReference>
<evidence type="ECO:0000313" key="3">
    <source>
        <dbReference type="Proteomes" id="UP001172630"/>
    </source>
</evidence>
<dbReference type="Gene3D" id="2.40.50.90">
    <property type="match status" value="1"/>
</dbReference>
<evidence type="ECO:0000256" key="1">
    <source>
        <dbReference type="SAM" id="SignalP"/>
    </source>
</evidence>